<dbReference type="SUPFAM" id="SSF57667">
    <property type="entry name" value="beta-beta-alpha zinc fingers"/>
    <property type="match status" value="2"/>
</dbReference>
<dbReference type="PANTHER" id="PTHR13182:SF8">
    <property type="entry name" value="CYTOPLASMIC 60S SUBUNIT BIOGENESIS FACTOR ZNF622"/>
    <property type="match status" value="1"/>
</dbReference>
<keyword evidence="4" id="KW-0479">Metal-binding</keyword>
<evidence type="ECO:0000313" key="12">
    <source>
        <dbReference type="EMBL" id="TFB03055.1"/>
    </source>
</evidence>
<sequence length="577" mass="65213">MQDHRRFESHFWTESVVESPNLLRLVLLVSLFTMASVQPATAGQATSGSHPYTCNSCQVAYRNIDLQKTHMKSDWHRYNLKRRVASLPPITAEIFTEKVLKARADTTAEADKALFERACEPCGKTYYSENAYRNHLLSQKHKQNLANPPKKHDDETTSVMSSTFSLGDPASAAGEDVDSAAEDEFNQVIEGLQRAKVTEQRPSPVKRPSNPHPAPESENTGTESTPTPAQSGSDRVWTVNTCVFCNHESSSPQLNTQHMERIHGMFIPEKTYLVDLEGLIRYLQEKVGEDYQCLSCGKYKNSLFAVQTHMRDKGHCKIPYSTEEDQLAIGDHYDFRSTYSDEEEDDDESDSGSTEDGNGGAKLGGRRETTATGPDGEELEEGEDADGWETDSSASSLDSEDLTAVPAEGHIHQFERLSKHAHHSTNDPRSHRQADGWHSKAHKHTHAAFYDEHELHLPSGRSVGHRAFNRYFRQNLYNRPSAEEREELLLLEAARNEDGVEPNKESQIAVIKNRRREMAPRGAIGMAGVPDAVKRSVRRDVERNRDVEHYRARKTEWSYAKKRNNQRHYYYRDTGGG</sequence>
<dbReference type="Proteomes" id="UP001642720">
    <property type="component" value="Unassembled WGS sequence"/>
</dbReference>
<dbReference type="InterPro" id="IPR040025">
    <property type="entry name" value="Znf622/Rei1/Reh1"/>
</dbReference>
<dbReference type="InterPro" id="IPR041661">
    <property type="entry name" value="ZN622/Rei1/Reh1_Znf-C2H2"/>
</dbReference>
<dbReference type="Pfam" id="PF12756">
    <property type="entry name" value="zf-C2H2_2"/>
    <property type="match status" value="1"/>
</dbReference>
<reference evidence="12 13" key="1">
    <citation type="submission" date="2018-01" db="EMBL/GenBank/DDBJ databases">
        <title>Genome characterization of the sugarcane-associated fungus Trichoderma ghanense CCMA-1212 and their application in lignocelulose bioconversion.</title>
        <authorList>
            <person name="Steindorff A.S."/>
            <person name="Mendes T.D."/>
            <person name="Vilela E.S.D."/>
            <person name="Rodrigues D.S."/>
            <person name="Formighieri E.F."/>
            <person name="Melo I.S."/>
            <person name="Favaro L.C.L."/>
        </authorList>
    </citation>
    <scope>NUCLEOTIDE SEQUENCE [LARGE SCALE GENOMIC DNA]</scope>
    <source>
        <strain evidence="12 13">CCMA-1212</strain>
    </source>
</reference>
<dbReference type="InterPro" id="IPR003604">
    <property type="entry name" value="Matrin/U1-like-C_Znf_C2H2"/>
</dbReference>
<keyword evidence="2" id="KW-0963">Cytoplasm</keyword>
<feature type="compositionally biased region" description="Basic and acidic residues" evidence="9">
    <location>
        <begin position="418"/>
        <end position="438"/>
    </location>
</feature>
<keyword evidence="6" id="KW-0863">Zinc-finger</keyword>
<feature type="signal peptide" evidence="10">
    <location>
        <begin position="1"/>
        <end position="42"/>
    </location>
</feature>
<dbReference type="Pfam" id="PF12171">
    <property type="entry name" value="zf-C2H2_jaz"/>
    <property type="match status" value="1"/>
</dbReference>
<evidence type="ECO:0000256" key="2">
    <source>
        <dbReference type="ARBA" id="ARBA00022490"/>
    </source>
</evidence>
<protein>
    <submittedName>
        <fullName evidence="12">Cytoplasmic 60S subunit biogenesis factor</fullName>
    </submittedName>
</protein>
<evidence type="ECO:0000256" key="5">
    <source>
        <dbReference type="ARBA" id="ARBA00022737"/>
    </source>
</evidence>
<keyword evidence="10" id="KW-0732">Signal</keyword>
<dbReference type="EMBL" id="PPTA01000006">
    <property type="protein sequence ID" value="TFB03055.1"/>
    <property type="molecule type" value="Genomic_DNA"/>
</dbReference>
<evidence type="ECO:0000256" key="9">
    <source>
        <dbReference type="SAM" id="MobiDB-lite"/>
    </source>
</evidence>
<keyword evidence="3" id="KW-0690">Ribosome biogenesis</keyword>
<evidence type="ECO:0000256" key="8">
    <source>
        <dbReference type="ARBA" id="ARBA00034126"/>
    </source>
</evidence>
<evidence type="ECO:0000256" key="7">
    <source>
        <dbReference type="ARBA" id="ARBA00022833"/>
    </source>
</evidence>
<dbReference type="GeneID" id="300577110"/>
<dbReference type="SMART" id="SM00355">
    <property type="entry name" value="ZnF_C2H2"/>
    <property type="match status" value="4"/>
</dbReference>
<dbReference type="InterPro" id="IPR013087">
    <property type="entry name" value="Znf_C2H2_type"/>
</dbReference>
<evidence type="ECO:0000256" key="3">
    <source>
        <dbReference type="ARBA" id="ARBA00022517"/>
    </source>
</evidence>
<feature type="chain" id="PRO_5046996699" evidence="10">
    <location>
        <begin position="43"/>
        <end position="577"/>
    </location>
</feature>
<dbReference type="PROSITE" id="PS00028">
    <property type="entry name" value="ZINC_FINGER_C2H2_1"/>
    <property type="match status" value="2"/>
</dbReference>
<keyword evidence="13" id="KW-1185">Reference proteome</keyword>
<accession>A0ABY2H6T2</accession>
<keyword evidence="5" id="KW-0677">Repeat</keyword>
<feature type="compositionally biased region" description="Polar residues" evidence="9">
    <location>
        <begin position="217"/>
        <end position="233"/>
    </location>
</feature>
<evidence type="ECO:0000313" key="13">
    <source>
        <dbReference type="Proteomes" id="UP001642720"/>
    </source>
</evidence>
<dbReference type="PANTHER" id="PTHR13182">
    <property type="entry name" value="ZINC FINGER PROTEIN 622"/>
    <property type="match status" value="1"/>
</dbReference>
<evidence type="ECO:0000256" key="6">
    <source>
        <dbReference type="ARBA" id="ARBA00022771"/>
    </source>
</evidence>
<name>A0ABY2H6T2_9HYPO</name>
<feature type="region of interest" description="Disordered" evidence="9">
    <location>
        <begin position="142"/>
        <end position="178"/>
    </location>
</feature>
<evidence type="ECO:0000259" key="11">
    <source>
        <dbReference type="PROSITE" id="PS00028"/>
    </source>
</evidence>
<feature type="region of interest" description="Disordered" evidence="9">
    <location>
        <begin position="193"/>
        <end position="233"/>
    </location>
</feature>
<keyword evidence="7" id="KW-0862">Zinc</keyword>
<gene>
    <name evidence="12" type="ORF">CCMA1212_005399</name>
</gene>
<dbReference type="InterPro" id="IPR022755">
    <property type="entry name" value="Znf_C2H2_jaz"/>
</dbReference>
<evidence type="ECO:0000256" key="4">
    <source>
        <dbReference type="ARBA" id="ARBA00022723"/>
    </source>
</evidence>
<dbReference type="RefSeq" id="XP_073559256.1">
    <property type="nucleotide sequence ID" value="XM_073702660.1"/>
</dbReference>
<organism evidence="12 13">
    <name type="scientific">Trichoderma ghanense</name>
    <dbReference type="NCBI Taxonomy" id="65468"/>
    <lineage>
        <taxon>Eukaryota</taxon>
        <taxon>Fungi</taxon>
        <taxon>Dikarya</taxon>
        <taxon>Ascomycota</taxon>
        <taxon>Pezizomycotina</taxon>
        <taxon>Sordariomycetes</taxon>
        <taxon>Hypocreomycetidae</taxon>
        <taxon>Hypocreales</taxon>
        <taxon>Hypocreaceae</taxon>
        <taxon>Trichoderma</taxon>
    </lineage>
</organism>
<evidence type="ECO:0000256" key="1">
    <source>
        <dbReference type="ARBA" id="ARBA00004496"/>
    </source>
</evidence>
<comment type="caution">
    <text evidence="12">The sequence shown here is derived from an EMBL/GenBank/DDBJ whole genome shotgun (WGS) entry which is preliminary data.</text>
</comment>
<dbReference type="InterPro" id="IPR036236">
    <property type="entry name" value="Znf_C2H2_sf"/>
</dbReference>
<feature type="domain" description="C2H2-type" evidence="11">
    <location>
        <begin position="119"/>
        <end position="141"/>
    </location>
</feature>
<evidence type="ECO:0000256" key="10">
    <source>
        <dbReference type="SAM" id="SignalP"/>
    </source>
</evidence>
<feature type="region of interest" description="Disordered" evidence="9">
    <location>
        <begin position="418"/>
        <end position="443"/>
    </location>
</feature>
<feature type="compositionally biased region" description="Acidic residues" evidence="9">
    <location>
        <begin position="340"/>
        <end position="350"/>
    </location>
</feature>
<feature type="domain" description="C2H2-type" evidence="11">
    <location>
        <begin position="54"/>
        <end position="76"/>
    </location>
</feature>
<dbReference type="SMART" id="SM00451">
    <property type="entry name" value="ZnF_U1"/>
    <property type="match status" value="2"/>
</dbReference>
<comment type="similarity">
    <text evidence="8">Belongs to the REI1 family.</text>
</comment>
<dbReference type="Gene3D" id="3.30.160.60">
    <property type="entry name" value="Classic Zinc Finger"/>
    <property type="match status" value="1"/>
</dbReference>
<feature type="region of interest" description="Disordered" evidence="9">
    <location>
        <begin position="339"/>
        <end position="400"/>
    </location>
</feature>
<proteinExistence type="inferred from homology"/>
<comment type="subcellular location">
    <subcellularLocation>
        <location evidence="1">Cytoplasm</location>
    </subcellularLocation>
</comment>
<feature type="compositionally biased region" description="Acidic residues" evidence="9">
    <location>
        <begin position="375"/>
        <end position="389"/>
    </location>
</feature>